<feature type="region of interest" description="Disordered" evidence="1">
    <location>
        <begin position="89"/>
        <end position="155"/>
    </location>
</feature>
<dbReference type="Proteomes" id="UP000023152">
    <property type="component" value="Unassembled WGS sequence"/>
</dbReference>
<feature type="compositionally biased region" description="Basic and acidic residues" evidence="1">
    <location>
        <begin position="118"/>
        <end position="155"/>
    </location>
</feature>
<evidence type="ECO:0000313" key="3">
    <source>
        <dbReference type="Proteomes" id="UP000023152"/>
    </source>
</evidence>
<protein>
    <submittedName>
        <fullName evidence="2">Uncharacterized protein</fullName>
    </submittedName>
</protein>
<name>X6MQ06_RETFI</name>
<dbReference type="AlphaFoldDB" id="X6MQ06"/>
<proteinExistence type="predicted"/>
<sequence length="234" mass="26242">MQSPMLPPAVFAHSFSSMPNPSQLLLTNSADNDTTNQTLLGIPSYNSNSGNGNGNNNITNVPYIDLTRLSSNQSGYSSSAFDTHALSLVSSDPTPRDNRGAKMCNNLESKHKKKRKFHAEIKPPPKKEKEVDRAKKKENDKEQEKEKVTKETTDETKTNHWKTDKLSIHNCDCDVDPSLFIPEKGALMHWDKTEYDNVISYFEGVKDKAVSQIDTVIRVLKCLKGRQFAENDIA</sequence>
<evidence type="ECO:0000256" key="1">
    <source>
        <dbReference type="SAM" id="MobiDB-lite"/>
    </source>
</evidence>
<reference evidence="2 3" key="1">
    <citation type="journal article" date="2013" name="Curr. Biol.">
        <title>The Genome of the Foraminiferan Reticulomyxa filosa.</title>
        <authorList>
            <person name="Glockner G."/>
            <person name="Hulsmann N."/>
            <person name="Schleicher M."/>
            <person name="Noegel A.A."/>
            <person name="Eichinger L."/>
            <person name="Gallinger C."/>
            <person name="Pawlowski J."/>
            <person name="Sierra R."/>
            <person name="Euteneuer U."/>
            <person name="Pillet L."/>
            <person name="Moustafa A."/>
            <person name="Platzer M."/>
            <person name="Groth M."/>
            <person name="Szafranski K."/>
            <person name="Schliwa M."/>
        </authorList>
    </citation>
    <scope>NUCLEOTIDE SEQUENCE [LARGE SCALE GENOMIC DNA]</scope>
</reference>
<organism evidence="2 3">
    <name type="scientific">Reticulomyxa filosa</name>
    <dbReference type="NCBI Taxonomy" id="46433"/>
    <lineage>
        <taxon>Eukaryota</taxon>
        <taxon>Sar</taxon>
        <taxon>Rhizaria</taxon>
        <taxon>Retaria</taxon>
        <taxon>Foraminifera</taxon>
        <taxon>Monothalamids</taxon>
        <taxon>Reticulomyxidae</taxon>
        <taxon>Reticulomyxa</taxon>
    </lineage>
</organism>
<keyword evidence="3" id="KW-1185">Reference proteome</keyword>
<gene>
    <name evidence="2" type="ORF">RFI_21457</name>
</gene>
<comment type="caution">
    <text evidence="2">The sequence shown here is derived from an EMBL/GenBank/DDBJ whole genome shotgun (WGS) entry which is preliminary data.</text>
</comment>
<evidence type="ECO:0000313" key="2">
    <source>
        <dbReference type="EMBL" id="ETO15904.1"/>
    </source>
</evidence>
<accession>X6MQ06</accession>
<dbReference type="EMBL" id="ASPP01018709">
    <property type="protein sequence ID" value="ETO15904.1"/>
    <property type="molecule type" value="Genomic_DNA"/>
</dbReference>